<feature type="region of interest" description="Disordered" evidence="2">
    <location>
        <begin position="1"/>
        <end position="142"/>
    </location>
</feature>
<feature type="region of interest" description="Disordered" evidence="2">
    <location>
        <begin position="648"/>
        <end position="715"/>
    </location>
</feature>
<feature type="compositionally biased region" description="Basic and acidic residues" evidence="2">
    <location>
        <begin position="380"/>
        <end position="395"/>
    </location>
</feature>
<dbReference type="PROSITE" id="PS51354">
    <property type="entry name" value="GLUTAREDOXIN_2"/>
    <property type="match status" value="1"/>
</dbReference>
<feature type="compositionally biased region" description="Basic and acidic residues" evidence="2">
    <location>
        <begin position="347"/>
        <end position="365"/>
    </location>
</feature>
<feature type="compositionally biased region" description="Low complexity" evidence="2">
    <location>
        <begin position="689"/>
        <end position="699"/>
    </location>
</feature>
<feature type="compositionally biased region" description="Polar residues" evidence="2">
    <location>
        <begin position="114"/>
        <end position="136"/>
    </location>
</feature>
<feature type="compositionally biased region" description="Basic and acidic residues" evidence="2">
    <location>
        <begin position="648"/>
        <end position="671"/>
    </location>
</feature>
<dbReference type="EMBL" id="CBTN010000061">
    <property type="protein sequence ID" value="CDH58788.1"/>
    <property type="molecule type" value="Genomic_DNA"/>
</dbReference>
<dbReference type="InterPro" id="IPR051033">
    <property type="entry name" value="SH3BGR"/>
</dbReference>
<evidence type="ECO:0000313" key="4">
    <source>
        <dbReference type="Proteomes" id="UP000027586"/>
    </source>
</evidence>
<gene>
    <name evidence="3" type="ORF">LCOR_09637.1</name>
</gene>
<name>A0A068S8U2_9FUNG</name>
<proteinExistence type="inferred from homology"/>
<sequence>MVCLGPRKKPAKKPQLLSPDDVAKNTRSVKTKRSLIGTRKSTATTTTTTGTTNTTNNATAATKASNRRSVASRASLESTASARKAAAASARSPSPRPRSPATRAQAPPPGTAPSIRSNARPTSMHSRHPSTASSVRKSPVAQLREEYDELKVKNTEHLQLIAQQEEELKRLKEQLEKQQQQPVEKKSAEEQEEKEPTSSPPTPQPELKPSFSQLEFDTLQQQNEENVTRLHAKEQELQDREKELRQLREQLEKDKTPSIVVTDDLAERERILQEREKALEEQRQKWEAEQSQSKIEDAAAQLEKLKLENEEAVQRLAAKEKELEQLRTHGEKDSAQLEQIEQLNKQLEAEKQAHEESMRRHEEALAEKDALLSEQKKALDHLQESHEEQVRKLKTDQSSSILGLKQRHKEDMTNLQARLQEAETKLKNSSNAEMMEDEIERILKEFEQAEHTHAVQIENMEQSHQSELSDMQQNHATQIKNLRKQQDQNQKKWTTRYLPTEAVSWPAPQPLSMLRKTNGPNARPSAATRIASAAQRNDNEPVLTPLDTKKVQVYISTVSGNAVIKRNQEEMIQLLKTNDIKYELVDVASSEAALQYMKRCNNNGSNEGRAKEVPQLFVGGEYRGQFEDVSKSVEENTLETLLQPAAEREWTEEEKAAIQKAEARKKEHEEDPANAPPIRVLPPGPVEMPTLKKTSSTTPKPGPVRAYRGDEDDDDALLKELENEIKAGKVDIADI</sequence>
<feature type="compositionally biased region" description="Polar residues" evidence="2">
    <location>
        <begin position="210"/>
        <end position="225"/>
    </location>
</feature>
<evidence type="ECO:0000256" key="2">
    <source>
        <dbReference type="SAM" id="MobiDB-lite"/>
    </source>
</evidence>
<feature type="compositionally biased region" description="Basic residues" evidence="2">
    <location>
        <begin position="1"/>
        <end position="12"/>
    </location>
</feature>
<reference evidence="3" key="1">
    <citation type="submission" date="2013-08" db="EMBL/GenBank/DDBJ databases">
        <title>Gene expansion shapes genome architecture in the human pathogen Lichtheimia corymbifera: an evolutionary genomics analysis in the ancient terrestrial Mucorales (Mucoromycotina).</title>
        <authorList>
            <person name="Schwartze V.U."/>
            <person name="Winter S."/>
            <person name="Shelest E."/>
            <person name="Marcet-Houben M."/>
            <person name="Horn F."/>
            <person name="Wehner S."/>
            <person name="Hoffmann K."/>
            <person name="Riege K."/>
            <person name="Sammeth M."/>
            <person name="Nowrousian M."/>
            <person name="Valiante V."/>
            <person name="Linde J."/>
            <person name="Jacobsen I.D."/>
            <person name="Marz M."/>
            <person name="Brakhage A.A."/>
            <person name="Gabaldon T."/>
            <person name="Bocker S."/>
            <person name="Voigt K."/>
        </authorList>
    </citation>
    <scope>NUCLEOTIDE SEQUENCE [LARGE SCALE GENOMIC DNA]</scope>
    <source>
        <strain evidence="3">FSU 9682</strain>
    </source>
</reference>
<protein>
    <submittedName>
        <fullName evidence="3">Uncharacterized protein</fullName>
    </submittedName>
</protein>
<keyword evidence="4" id="KW-1185">Reference proteome</keyword>
<dbReference type="Proteomes" id="UP000027586">
    <property type="component" value="Unassembled WGS sequence"/>
</dbReference>
<evidence type="ECO:0000256" key="1">
    <source>
        <dbReference type="ARBA" id="ARBA00007764"/>
    </source>
</evidence>
<dbReference type="AlphaFoldDB" id="A0A068S8U2"/>
<dbReference type="PANTHER" id="PTHR12232:SF0">
    <property type="entry name" value="THIOREDOXIN DOMAIN-CONTAINING PROTEIN"/>
    <property type="match status" value="1"/>
</dbReference>
<dbReference type="Pfam" id="PF04908">
    <property type="entry name" value="SH3BGR"/>
    <property type="match status" value="1"/>
</dbReference>
<dbReference type="SUPFAM" id="SSF52833">
    <property type="entry name" value="Thioredoxin-like"/>
    <property type="match status" value="1"/>
</dbReference>
<dbReference type="Gene3D" id="3.40.30.10">
    <property type="entry name" value="Glutaredoxin"/>
    <property type="match status" value="1"/>
</dbReference>
<dbReference type="InterPro" id="IPR006993">
    <property type="entry name" value="Glut_rich_SH3-bd"/>
</dbReference>
<feature type="region of interest" description="Disordered" evidence="2">
    <location>
        <begin position="380"/>
        <end position="408"/>
    </location>
</feature>
<dbReference type="PANTHER" id="PTHR12232">
    <property type="entry name" value="SH3 DOMAIN-BINDING GLUTAMIC ACID-RICH-LIKE PROTEIN"/>
    <property type="match status" value="1"/>
</dbReference>
<feature type="region of interest" description="Disordered" evidence="2">
    <location>
        <begin position="324"/>
        <end position="365"/>
    </location>
</feature>
<dbReference type="OrthoDB" id="9932926at2759"/>
<evidence type="ECO:0000313" key="3">
    <source>
        <dbReference type="EMBL" id="CDH58788.1"/>
    </source>
</evidence>
<feature type="compositionally biased region" description="Low complexity" evidence="2">
    <location>
        <begin position="37"/>
        <end position="105"/>
    </location>
</feature>
<accession>A0A068S8U2</accession>
<feature type="compositionally biased region" description="Basic and acidic residues" evidence="2">
    <location>
        <begin position="226"/>
        <end position="241"/>
    </location>
</feature>
<dbReference type="GO" id="GO:0005737">
    <property type="term" value="C:cytoplasm"/>
    <property type="evidence" value="ECO:0007669"/>
    <property type="project" value="TreeGrafter"/>
</dbReference>
<comment type="caution">
    <text evidence="3">The sequence shown here is derived from an EMBL/GenBank/DDBJ whole genome shotgun (WGS) entry which is preliminary data.</text>
</comment>
<dbReference type="InterPro" id="IPR036249">
    <property type="entry name" value="Thioredoxin-like_sf"/>
</dbReference>
<feature type="region of interest" description="Disordered" evidence="2">
    <location>
        <begin position="172"/>
        <end position="241"/>
    </location>
</feature>
<organism evidence="3 4">
    <name type="scientific">Lichtheimia corymbifera JMRC:FSU:9682</name>
    <dbReference type="NCBI Taxonomy" id="1263082"/>
    <lineage>
        <taxon>Eukaryota</taxon>
        <taxon>Fungi</taxon>
        <taxon>Fungi incertae sedis</taxon>
        <taxon>Mucoromycota</taxon>
        <taxon>Mucoromycotina</taxon>
        <taxon>Mucoromycetes</taxon>
        <taxon>Mucorales</taxon>
        <taxon>Lichtheimiaceae</taxon>
        <taxon>Lichtheimia</taxon>
    </lineage>
</organism>
<comment type="similarity">
    <text evidence="1">Belongs to the SH3BGR family.</text>
</comment>
<feature type="compositionally biased region" description="Polar residues" evidence="2">
    <location>
        <begin position="336"/>
        <end position="345"/>
    </location>
</feature>
<feature type="compositionally biased region" description="Basic and acidic residues" evidence="2">
    <location>
        <begin position="324"/>
        <end position="335"/>
    </location>
</feature>
<dbReference type="VEuPathDB" id="FungiDB:LCOR_09637.1"/>